<keyword evidence="3" id="KW-1185">Reference proteome</keyword>
<organism evidence="2 3">
    <name type="scientific">Favolaschia claudopus</name>
    <dbReference type="NCBI Taxonomy" id="2862362"/>
    <lineage>
        <taxon>Eukaryota</taxon>
        <taxon>Fungi</taxon>
        <taxon>Dikarya</taxon>
        <taxon>Basidiomycota</taxon>
        <taxon>Agaricomycotina</taxon>
        <taxon>Agaricomycetes</taxon>
        <taxon>Agaricomycetidae</taxon>
        <taxon>Agaricales</taxon>
        <taxon>Marasmiineae</taxon>
        <taxon>Mycenaceae</taxon>
        <taxon>Favolaschia</taxon>
    </lineage>
</organism>
<evidence type="ECO:0000256" key="1">
    <source>
        <dbReference type="SAM" id="MobiDB-lite"/>
    </source>
</evidence>
<comment type="caution">
    <text evidence="2">The sequence shown here is derived from an EMBL/GenBank/DDBJ whole genome shotgun (WGS) entry which is preliminary data.</text>
</comment>
<sequence>MAAKIYDAKAHRTALMTNPTYFALPNFTDGVGWKEEPTGGHSLYLINENTDSADQRGYITQVGYVLPTKYFCGRGGSWQEKNGKPFSNAKYGFLLGRPDDYPLFGADWDAGIEAATAIQKSIVAEGEADHWLDKDSGGKVIRLGMRCFEKKGGDNPSGVDIAKWPVPAHLKNHLAAISNTHDVCLLPVYDVDDTLVSEPLIEKKLRGALIEVTYKLNHWFIKKENGRHIESFTGDIQQIVIKKYGKPQPRSAFHRAARPIVFAPISAIVAPKAPAADAPAPNAPNAPAPKAPASGTTATSTNDGREAGTSKVTPAKRPGDELENPITKKSIVSVRMKMGYWYMEVGSKR</sequence>
<proteinExistence type="predicted"/>
<protein>
    <submittedName>
        <fullName evidence="2">Uncharacterized protein</fullName>
    </submittedName>
</protein>
<feature type="region of interest" description="Disordered" evidence="1">
    <location>
        <begin position="275"/>
        <end position="328"/>
    </location>
</feature>
<evidence type="ECO:0000313" key="3">
    <source>
        <dbReference type="Proteomes" id="UP001362999"/>
    </source>
</evidence>
<evidence type="ECO:0000313" key="2">
    <source>
        <dbReference type="EMBL" id="KAK7033853.1"/>
    </source>
</evidence>
<name>A0AAW0C647_9AGAR</name>
<dbReference type="EMBL" id="JAWWNJ010000022">
    <property type="protein sequence ID" value="KAK7033853.1"/>
    <property type="molecule type" value="Genomic_DNA"/>
</dbReference>
<gene>
    <name evidence="2" type="ORF">R3P38DRAFT_2772963</name>
</gene>
<reference evidence="2 3" key="1">
    <citation type="journal article" date="2024" name="J Genomics">
        <title>Draft genome sequencing and assembly of Favolaschia claudopus CIRM-BRFM 2984 isolated from oak limbs.</title>
        <authorList>
            <person name="Navarro D."/>
            <person name="Drula E."/>
            <person name="Chaduli D."/>
            <person name="Cazenave R."/>
            <person name="Ahrendt S."/>
            <person name="Wang J."/>
            <person name="Lipzen A."/>
            <person name="Daum C."/>
            <person name="Barry K."/>
            <person name="Grigoriev I.V."/>
            <person name="Favel A."/>
            <person name="Rosso M.N."/>
            <person name="Martin F."/>
        </authorList>
    </citation>
    <scope>NUCLEOTIDE SEQUENCE [LARGE SCALE GENOMIC DNA]</scope>
    <source>
        <strain evidence="2 3">CIRM-BRFM 2984</strain>
    </source>
</reference>
<feature type="compositionally biased region" description="Pro residues" evidence="1">
    <location>
        <begin position="281"/>
        <end position="290"/>
    </location>
</feature>
<dbReference type="AlphaFoldDB" id="A0AAW0C647"/>
<accession>A0AAW0C647</accession>
<dbReference type="Proteomes" id="UP001362999">
    <property type="component" value="Unassembled WGS sequence"/>
</dbReference>